<proteinExistence type="predicted"/>
<dbReference type="InterPro" id="IPR034660">
    <property type="entry name" value="DinB/YfiT-like"/>
</dbReference>
<sequence length="83" mass="8934">RATPRTAPEHTRPEGRYASSAQAAADFGDARAGVLDFARTTAADLRALIVPHPALGELDGVQWLLFVAYHTDRHAAQLAELGR</sequence>
<evidence type="ECO:0000256" key="1">
    <source>
        <dbReference type="SAM" id="MobiDB-lite"/>
    </source>
</evidence>
<reference evidence="3" key="1">
    <citation type="submission" date="2020-02" db="EMBL/GenBank/DDBJ databases">
        <authorList>
            <person name="Meier V. D."/>
        </authorList>
    </citation>
    <scope>NUCLEOTIDE SEQUENCE</scope>
    <source>
        <strain evidence="3">AVDCRST_MAG11</strain>
    </source>
</reference>
<feature type="region of interest" description="Disordered" evidence="1">
    <location>
        <begin position="1"/>
        <end position="22"/>
    </location>
</feature>
<dbReference type="InterPro" id="IPR024775">
    <property type="entry name" value="DinB-like"/>
</dbReference>
<organism evidence="3">
    <name type="scientific">uncultured Gemmatimonadaceae bacterium</name>
    <dbReference type="NCBI Taxonomy" id="246130"/>
    <lineage>
        <taxon>Bacteria</taxon>
        <taxon>Pseudomonadati</taxon>
        <taxon>Gemmatimonadota</taxon>
        <taxon>Gemmatimonadia</taxon>
        <taxon>Gemmatimonadales</taxon>
        <taxon>Gemmatimonadaceae</taxon>
        <taxon>environmental samples</taxon>
    </lineage>
</organism>
<protein>
    <recommendedName>
        <fullName evidence="2">DinB-like domain-containing protein</fullName>
    </recommendedName>
</protein>
<dbReference type="AlphaFoldDB" id="A0A6J4M1A3"/>
<dbReference type="Gene3D" id="1.20.120.450">
    <property type="entry name" value="dinb family like domain"/>
    <property type="match status" value="1"/>
</dbReference>
<feature type="non-terminal residue" evidence="3">
    <location>
        <position position="1"/>
    </location>
</feature>
<dbReference type="EMBL" id="CADCTU010000703">
    <property type="protein sequence ID" value="CAA9346123.1"/>
    <property type="molecule type" value="Genomic_DNA"/>
</dbReference>
<evidence type="ECO:0000259" key="2">
    <source>
        <dbReference type="Pfam" id="PF12867"/>
    </source>
</evidence>
<evidence type="ECO:0000313" key="3">
    <source>
        <dbReference type="EMBL" id="CAA9346123.1"/>
    </source>
</evidence>
<feature type="domain" description="DinB-like" evidence="2">
    <location>
        <begin position="6"/>
        <end position="78"/>
    </location>
</feature>
<gene>
    <name evidence="3" type="ORF">AVDCRST_MAG11-3233</name>
</gene>
<name>A0A6J4M1A3_9BACT</name>
<dbReference type="SUPFAM" id="SSF109854">
    <property type="entry name" value="DinB/YfiT-like putative metalloenzymes"/>
    <property type="match status" value="1"/>
</dbReference>
<accession>A0A6J4M1A3</accession>
<dbReference type="Pfam" id="PF12867">
    <property type="entry name" value="DinB_2"/>
    <property type="match status" value="1"/>
</dbReference>